<accession>A0AAN1X9T9</accession>
<evidence type="ECO:0000256" key="1">
    <source>
        <dbReference type="SAM" id="Phobius"/>
    </source>
</evidence>
<keyword evidence="1" id="KW-1133">Transmembrane helix</keyword>
<sequence length="186" mass="20120">MEKDKLPAAGWDWVGRYVAVIVLSLILATALGNMDLFVKTTIEGKLNASHIVEFLGYGMALAAFWVLGQRATMAVQRHEGKWSFMQHLILPAVSLVAVALAYSVMLLLLKPLMDTALHNIYNWIFIVAILGCAGWLVMAVLNQSASLTALFTERRSAEPARTCAGCGASCEEADKFCKRCGAALGG</sequence>
<feature type="transmembrane region" description="Helical" evidence="1">
    <location>
        <begin position="17"/>
        <end position="38"/>
    </location>
</feature>
<keyword evidence="3" id="KW-1185">Reference proteome</keyword>
<dbReference type="AlphaFoldDB" id="A0AAN1X9T9"/>
<dbReference type="Proteomes" id="UP001320326">
    <property type="component" value="Chromosome"/>
</dbReference>
<dbReference type="RefSeq" id="WP_237248342.1">
    <property type="nucleotide sequence ID" value="NZ_AP023423.1"/>
</dbReference>
<feature type="transmembrane region" description="Helical" evidence="1">
    <location>
        <begin position="50"/>
        <end position="68"/>
    </location>
</feature>
<feature type="transmembrane region" description="Helical" evidence="1">
    <location>
        <begin position="120"/>
        <end position="141"/>
    </location>
</feature>
<name>A0AAN1X9T9_9PROT</name>
<reference evidence="2 3" key="1">
    <citation type="journal article" date="2022" name="Int. J. Syst. Evol. Microbiol.">
        <title>&lt;i&gt;Sideroxyarcus emersonii&lt;/i&gt; gen. nov. sp. nov., a neutrophilic, microaerobic iron- and thiosulfate-oxidizing bacterium isolated from iron-rich wetland sediment.</title>
        <authorList>
            <person name="Kato S."/>
            <person name="Itoh T."/>
            <person name="Iino T."/>
            <person name="Ohkuma M."/>
        </authorList>
    </citation>
    <scope>NUCLEOTIDE SEQUENCE [LARGE SCALE GENOMIC DNA]</scope>
    <source>
        <strain evidence="2 3">MIZ01</strain>
    </source>
</reference>
<feature type="transmembrane region" description="Helical" evidence="1">
    <location>
        <begin position="88"/>
        <end position="108"/>
    </location>
</feature>
<dbReference type="EMBL" id="AP023423">
    <property type="protein sequence ID" value="BCK87212.1"/>
    <property type="molecule type" value="Genomic_DNA"/>
</dbReference>
<evidence type="ECO:0000313" key="2">
    <source>
        <dbReference type="EMBL" id="BCK87212.1"/>
    </source>
</evidence>
<proteinExistence type="predicted"/>
<evidence type="ECO:0000313" key="3">
    <source>
        <dbReference type="Proteomes" id="UP001320326"/>
    </source>
</evidence>
<dbReference type="KEGG" id="seme:MIZ01_0983"/>
<gene>
    <name evidence="2" type="ORF">MIZ01_0983</name>
</gene>
<keyword evidence="1" id="KW-0472">Membrane</keyword>
<protein>
    <recommendedName>
        <fullName evidence="4">Zinc ribbon domain-containing protein</fullName>
    </recommendedName>
</protein>
<keyword evidence="1" id="KW-0812">Transmembrane</keyword>
<evidence type="ECO:0008006" key="4">
    <source>
        <dbReference type="Google" id="ProtNLM"/>
    </source>
</evidence>
<organism evidence="2 3">
    <name type="scientific">Sideroxyarcus emersonii</name>
    <dbReference type="NCBI Taxonomy" id="2764705"/>
    <lineage>
        <taxon>Bacteria</taxon>
        <taxon>Pseudomonadati</taxon>
        <taxon>Pseudomonadota</taxon>
        <taxon>Betaproteobacteria</taxon>
        <taxon>Nitrosomonadales</taxon>
        <taxon>Gallionellaceae</taxon>
        <taxon>Sideroxyarcus</taxon>
    </lineage>
</organism>